<keyword evidence="3" id="KW-0378">Hydrolase</keyword>
<dbReference type="CDD" id="cd16332">
    <property type="entry name" value="Prp-like"/>
    <property type="match status" value="1"/>
</dbReference>
<dbReference type="GeneID" id="58097360"/>
<evidence type="ECO:0000256" key="2">
    <source>
        <dbReference type="ARBA" id="ARBA00022670"/>
    </source>
</evidence>
<dbReference type="SUPFAM" id="SSF118010">
    <property type="entry name" value="TM1457-like"/>
    <property type="match status" value="1"/>
</dbReference>
<protein>
    <recommendedName>
        <fullName evidence="6">Ribosomal processing cysteine protease Prp</fullName>
    </recommendedName>
</protein>
<sequence>MINVDVTLNDSGQVTDVIMEGHADHGDYGYDIVCAGASAVIFGSVNAIMGLTSEKPDIDYSDDGGYFHVRSVETNNEKAQLILQAMLVSLQTIEEEYKENIRLNYK</sequence>
<dbReference type="RefSeq" id="WP_019468506.1">
    <property type="nucleotide sequence ID" value="NZ_BKAS01000005.1"/>
</dbReference>
<gene>
    <name evidence="7" type="ORF">UF66_0576</name>
</gene>
<evidence type="ECO:0000313" key="7">
    <source>
        <dbReference type="EMBL" id="KKI63529.1"/>
    </source>
</evidence>
<dbReference type="Gene3D" id="3.30.70.1490">
    <property type="entry name" value="Cysteine protease Prp"/>
    <property type="match status" value="1"/>
</dbReference>
<reference evidence="7 8" key="1">
    <citation type="submission" date="2015-03" db="EMBL/GenBank/DDBJ databases">
        <title>Genome Assembly of Staphylococcus cohnii subsp. cohnii strain G22B2.</title>
        <authorList>
            <person name="Nair G."/>
            <person name="Kaur G."/>
            <person name="Khatri I."/>
            <person name="Singh N.K."/>
            <person name="Sathyabama S."/>
            <person name="Maurya S.K."/>
            <person name="Subramanian S."/>
            <person name="Agrewala J.N."/>
            <person name="Mayilraj S."/>
        </authorList>
    </citation>
    <scope>NUCLEOTIDE SEQUENCE [LARGE SCALE GENOMIC DNA]</scope>
    <source>
        <strain evidence="7 8">G22B2</strain>
    </source>
</reference>
<dbReference type="GO" id="GO:0008234">
    <property type="term" value="F:cysteine-type peptidase activity"/>
    <property type="evidence" value="ECO:0007669"/>
    <property type="project" value="UniProtKB-KW"/>
</dbReference>
<keyword evidence="7" id="KW-0687">Ribonucleoprotein</keyword>
<comment type="similarity">
    <text evidence="5">Belongs to the Prp family.</text>
</comment>
<comment type="caution">
    <text evidence="7">The sequence shown here is derived from an EMBL/GenBank/DDBJ whole genome shotgun (WGS) entry which is preliminary data.</text>
</comment>
<keyword evidence="2" id="KW-0645">Protease</keyword>
<dbReference type="InterPro" id="IPR036764">
    <property type="entry name" value="Peptidase_Prp_sf"/>
</dbReference>
<evidence type="ECO:0000256" key="6">
    <source>
        <dbReference type="ARBA" id="ARBA00044538"/>
    </source>
</evidence>
<evidence type="ECO:0000256" key="4">
    <source>
        <dbReference type="ARBA" id="ARBA00022807"/>
    </source>
</evidence>
<evidence type="ECO:0000313" key="8">
    <source>
        <dbReference type="Proteomes" id="UP000034455"/>
    </source>
</evidence>
<dbReference type="EMBL" id="LAKJ01000013">
    <property type="protein sequence ID" value="KKI63529.1"/>
    <property type="molecule type" value="Genomic_DNA"/>
</dbReference>
<accession>A0A0M2NYE8</accession>
<name>A0A0M2NYE8_STACC</name>
<organism evidence="7 8">
    <name type="scientific">Staphylococcus cohnii subsp. cohnii</name>
    <dbReference type="NCBI Taxonomy" id="74704"/>
    <lineage>
        <taxon>Bacteria</taxon>
        <taxon>Bacillati</taxon>
        <taxon>Bacillota</taxon>
        <taxon>Bacilli</taxon>
        <taxon>Bacillales</taxon>
        <taxon>Staphylococcaceae</taxon>
        <taxon>Staphylococcus</taxon>
        <taxon>Staphylococcus cohnii species complex</taxon>
    </lineage>
</organism>
<dbReference type="AlphaFoldDB" id="A0A0M2NYE8"/>
<dbReference type="PATRIC" id="fig|74704.6.peg.591"/>
<dbReference type="PANTHER" id="PTHR39178">
    <property type="entry name" value="HYPOTHETICAL RIBOSOME-ASSOCIATED PROTEIN"/>
    <property type="match status" value="1"/>
</dbReference>
<dbReference type="GO" id="GO:0042254">
    <property type="term" value="P:ribosome biogenesis"/>
    <property type="evidence" value="ECO:0007669"/>
    <property type="project" value="UniProtKB-KW"/>
</dbReference>
<keyword evidence="4" id="KW-0788">Thiol protease</keyword>
<keyword evidence="1" id="KW-0690">Ribosome biogenesis</keyword>
<dbReference type="GO" id="GO:0006508">
    <property type="term" value="P:proteolysis"/>
    <property type="evidence" value="ECO:0007669"/>
    <property type="project" value="UniProtKB-KW"/>
</dbReference>
<evidence type="ECO:0000256" key="3">
    <source>
        <dbReference type="ARBA" id="ARBA00022801"/>
    </source>
</evidence>
<dbReference type="GO" id="GO:0005840">
    <property type="term" value="C:ribosome"/>
    <property type="evidence" value="ECO:0007669"/>
    <property type="project" value="UniProtKB-KW"/>
</dbReference>
<keyword evidence="7" id="KW-0689">Ribosomal protein</keyword>
<dbReference type="InterPro" id="IPR007422">
    <property type="entry name" value="Peptidase_Prp"/>
</dbReference>
<evidence type="ECO:0000256" key="5">
    <source>
        <dbReference type="ARBA" id="ARBA00044503"/>
    </source>
</evidence>
<dbReference type="Proteomes" id="UP000034455">
    <property type="component" value="Unassembled WGS sequence"/>
</dbReference>
<dbReference type="PANTHER" id="PTHR39178:SF1">
    <property type="entry name" value="RIBOSOMAL-PROCESSING CYSTEINE PROTEASE PRP"/>
    <property type="match status" value="1"/>
</dbReference>
<proteinExistence type="inferred from homology"/>
<dbReference type="Pfam" id="PF04327">
    <property type="entry name" value="Peptidase_Prp"/>
    <property type="match status" value="1"/>
</dbReference>
<evidence type="ECO:0000256" key="1">
    <source>
        <dbReference type="ARBA" id="ARBA00022517"/>
    </source>
</evidence>